<evidence type="ECO:0000256" key="1">
    <source>
        <dbReference type="SAM" id="Phobius"/>
    </source>
</evidence>
<organism evidence="3 4">
    <name type="scientific">Adhaeribacter terreus</name>
    <dbReference type="NCBI Taxonomy" id="529703"/>
    <lineage>
        <taxon>Bacteria</taxon>
        <taxon>Pseudomonadati</taxon>
        <taxon>Bacteroidota</taxon>
        <taxon>Cytophagia</taxon>
        <taxon>Cytophagales</taxon>
        <taxon>Hymenobacteraceae</taxon>
        <taxon>Adhaeribacter</taxon>
    </lineage>
</organism>
<keyword evidence="4" id="KW-1185">Reference proteome</keyword>
<proteinExistence type="predicted"/>
<sequence>MKKYIQAVFFSLFLAVSLSLFSVDANAQGCVMCRAQVGENKDNDHAKKVGTSLNTGILYLVSIPYILVGTVGFLWYRQNKKNQAA</sequence>
<evidence type="ECO:0000256" key="2">
    <source>
        <dbReference type="SAM" id="SignalP"/>
    </source>
</evidence>
<dbReference type="RefSeq" id="WP_378016085.1">
    <property type="nucleotide sequence ID" value="NZ_JBHSKT010000002.1"/>
</dbReference>
<keyword evidence="1" id="KW-0812">Transmembrane</keyword>
<keyword evidence="1" id="KW-0472">Membrane</keyword>
<feature type="chain" id="PRO_5045417461" evidence="2">
    <location>
        <begin position="28"/>
        <end position="85"/>
    </location>
</feature>
<dbReference type="Proteomes" id="UP001596161">
    <property type="component" value="Unassembled WGS sequence"/>
</dbReference>
<protein>
    <submittedName>
        <fullName evidence="3">Uncharacterized protein</fullName>
    </submittedName>
</protein>
<comment type="caution">
    <text evidence="3">The sequence shown here is derived from an EMBL/GenBank/DDBJ whole genome shotgun (WGS) entry which is preliminary data.</text>
</comment>
<keyword evidence="2" id="KW-0732">Signal</keyword>
<evidence type="ECO:0000313" key="4">
    <source>
        <dbReference type="Proteomes" id="UP001596161"/>
    </source>
</evidence>
<gene>
    <name evidence="3" type="ORF">ACFPIB_03720</name>
</gene>
<reference evidence="4" key="1">
    <citation type="journal article" date="2019" name="Int. J. Syst. Evol. Microbiol.">
        <title>The Global Catalogue of Microorganisms (GCM) 10K type strain sequencing project: providing services to taxonomists for standard genome sequencing and annotation.</title>
        <authorList>
            <consortium name="The Broad Institute Genomics Platform"/>
            <consortium name="The Broad Institute Genome Sequencing Center for Infectious Disease"/>
            <person name="Wu L."/>
            <person name="Ma J."/>
        </authorList>
    </citation>
    <scope>NUCLEOTIDE SEQUENCE [LARGE SCALE GENOMIC DNA]</scope>
    <source>
        <strain evidence="4">KACC 12602</strain>
    </source>
</reference>
<feature type="transmembrane region" description="Helical" evidence="1">
    <location>
        <begin position="57"/>
        <end position="76"/>
    </location>
</feature>
<feature type="signal peptide" evidence="2">
    <location>
        <begin position="1"/>
        <end position="27"/>
    </location>
</feature>
<name>A0ABW0EAD1_9BACT</name>
<accession>A0ABW0EAD1</accession>
<dbReference type="EMBL" id="JBHSKT010000002">
    <property type="protein sequence ID" value="MFC5269705.1"/>
    <property type="molecule type" value="Genomic_DNA"/>
</dbReference>
<keyword evidence="1" id="KW-1133">Transmembrane helix</keyword>
<evidence type="ECO:0000313" key="3">
    <source>
        <dbReference type="EMBL" id="MFC5269705.1"/>
    </source>
</evidence>